<dbReference type="Proteomes" id="UP000199579">
    <property type="component" value="Unassembled WGS sequence"/>
</dbReference>
<proteinExistence type="predicted"/>
<reference evidence="2 3" key="1">
    <citation type="submission" date="2016-10" db="EMBL/GenBank/DDBJ databases">
        <authorList>
            <person name="de Groot N.N."/>
        </authorList>
    </citation>
    <scope>NUCLEOTIDE SEQUENCE [LARGE SCALE GENOMIC DNA]</scope>
    <source>
        <strain evidence="2 3">DSM 381</strain>
    </source>
</reference>
<protein>
    <submittedName>
        <fullName evidence="2">Uncharacterized protein</fullName>
    </submittedName>
</protein>
<gene>
    <name evidence="2" type="ORF">SAMN04244574_04456</name>
</gene>
<evidence type="ECO:0000313" key="2">
    <source>
        <dbReference type="EMBL" id="SFL48610.1"/>
    </source>
</evidence>
<organism evidence="2 3">
    <name type="scientific">Azotobacter beijerinckii</name>
    <dbReference type="NCBI Taxonomy" id="170623"/>
    <lineage>
        <taxon>Bacteria</taxon>
        <taxon>Pseudomonadati</taxon>
        <taxon>Pseudomonadota</taxon>
        <taxon>Gammaproteobacteria</taxon>
        <taxon>Pseudomonadales</taxon>
        <taxon>Pseudomonadaceae</taxon>
        <taxon>Azotobacter</taxon>
    </lineage>
</organism>
<feature type="region of interest" description="Disordered" evidence="1">
    <location>
        <begin position="52"/>
        <end position="84"/>
    </location>
</feature>
<dbReference type="AlphaFoldDB" id="A0A1I4I302"/>
<accession>A0A1I4I302</accession>
<dbReference type="RefSeq" id="WP_090944391.1">
    <property type="nucleotide sequence ID" value="NZ_FOSX01000139.1"/>
</dbReference>
<feature type="compositionally biased region" description="Pro residues" evidence="1">
    <location>
        <begin position="63"/>
        <end position="76"/>
    </location>
</feature>
<evidence type="ECO:0000313" key="3">
    <source>
        <dbReference type="Proteomes" id="UP000199579"/>
    </source>
</evidence>
<dbReference type="EMBL" id="FOSX01000139">
    <property type="protein sequence ID" value="SFL48610.1"/>
    <property type="molecule type" value="Genomic_DNA"/>
</dbReference>
<evidence type="ECO:0000256" key="1">
    <source>
        <dbReference type="SAM" id="MobiDB-lite"/>
    </source>
</evidence>
<sequence length="84" mass="9097">MVTLNTPKLRCYAKKALFTAVVVVATLEIAHYRAQSQIDEALAERLPEAMKQAIAMRDTPPSQGNPPAPAEAPSTPPEAQAKRQ</sequence>
<name>A0A1I4I302_9GAMM</name>